<organism evidence="2 3">
    <name type="scientific">Acrobeloides nanus</name>
    <dbReference type="NCBI Taxonomy" id="290746"/>
    <lineage>
        <taxon>Eukaryota</taxon>
        <taxon>Metazoa</taxon>
        <taxon>Ecdysozoa</taxon>
        <taxon>Nematoda</taxon>
        <taxon>Chromadorea</taxon>
        <taxon>Rhabditida</taxon>
        <taxon>Tylenchina</taxon>
        <taxon>Cephalobomorpha</taxon>
        <taxon>Cephaloboidea</taxon>
        <taxon>Cephalobidae</taxon>
        <taxon>Acrobeloides</taxon>
    </lineage>
</organism>
<proteinExistence type="predicted"/>
<evidence type="ECO:0000313" key="3">
    <source>
        <dbReference type="WBParaSite" id="ACRNAN_scaffold7795.g6507.t1"/>
    </source>
</evidence>
<reference evidence="3" key="1">
    <citation type="submission" date="2022-11" db="UniProtKB">
        <authorList>
            <consortium name="WormBaseParasite"/>
        </authorList>
    </citation>
    <scope>IDENTIFICATION</scope>
</reference>
<sequence>MPVTMLALTEDIQLLLVIRPMNVHVHAIFVLQFHVLNLAGLIMVFGGLVAVASGAHLGIVLKESLFVLDVQQRIQLPRVGPRNISYENMHSPACNSYFQQRGCSSGGCDLYYSGVADNLCACDTCLSPSQYCTQAACNAKCTAAGFGCHLGNCDQGICNCFICPNNFNTG</sequence>
<keyword evidence="1" id="KW-0812">Transmembrane</keyword>
<dbReference type="AlphaFoldDB" id="A0A914EHG0"/>
<dbReference type="Proteomes" id="UP000887540">
    <property type="component" value="Unplaced"/>
</dbReference>
<dbReference type="WBParaSite" id="ACRNAN_scaffold7795.g6507.t1">
    <property type="protein sequence ID" value="ACRNAN_scaffold7795.g6507.t1"/>
    <property type="gene ID" value="ACRNAN_scaffold7795.g6507"/>
</dbReference>
<evidence type="ECO:0000313" key="2">
    <source>
        <dbReference type="Proteomes" id="UP000887540"/>
    </source>
</evidence>
<name>A0A914EHG0_9BILA</name>
<keyword evidence="2" id="KW-1185">Reference proteome</keyword>
<feature type="transmembrane region" description="Helical" evidence="1">
    <location>
        <begin position="38"/>
        <end position="61"/>
    </location>
</feature>
<keyword evidence="1" id="KW-0472">Membrane</keyword>
<protein>
    <submittedName>
        <fullName evidence="3">Uncharacterized protein</fullName>
    </submittedName>
</protein>
<keyword evidence="1" id="KW-1133">Transmembrane helix</keyword>
<evidence type="ECO:0000256" key="1">
    <source>
        <dbReference type="SAM" id="Phobius"/>
    </source>
</evidence>
<accession>A0A914EHG0</accession>